<dbReference type="Proteomes" id="UP001181355">
    <property type="component" value="Chromosome"/>
</dbReference>
<proteinExistence type="predicted"/>
<name>A0ABY9RLD7_9BURK</name>
<dbReference type="RefSeq" id="WP_309483481.1">
    <property type="nucleotide sequence ID" value="NZ_CP133720.1"/>
</dbReference>
<evidence type="ECO:0000313" key="3">
    <source>
        <dbReference type="Proteomes" id="UP001181355"/>
    </source>
</evidence>
<accession>A0ABY9RLD7</accession>
<feature type="chain" id="PRO_5047352580" evidence="1">
    <location>
        <begin position="38"/>
        <end position="405"/>
    </location>
</feature>
<gene>
    <name evidence="2" type="ORF">RF679_06880</name>
</gene>
<sequence length="405" mass="43805">MKLMEQKQIVQKQIQHNYMSQLIGAALLALSMGTASASVGAMGDPDDPQTDKKMEVRTQVMVMNNGQTTTRTETSVFPEKASFFTTSNGGMHFFSSAEPVKNAPYSAEAISETVQKLADGNTISSKSSMLNFRDSAGRSRTEVRNAKGETTQIMISDPAGSVLTLNPATKTATKLETKVNFVGGKLPAGGIREINVEKIRKGKEGGENVEVRAIVGDAKPGEKTVVVRRVEGGELSSTSATTSATNHMQGKEITIDVRGPEHGSAIGMLANGPDGAFMRLFADSKWAAKKQSKTLGTKEIEGVKAEGKLTSYEIPAGEIGNAQALVVSDEVWTSPELQLVVYSKHSDPRSGDRIYRLTNLKREEVAASQFVAPSDYKVRDLAKEMKVIMKDGLEKTEKVEKIERK</sequence>
<protein>
    <submittedName>
        <fullName evidence="2">Uncharacterized protein</fullName>
    </submittedName>
</protein>
<evidence type="ECO:0000313" key="2">
    <source>
        <dbReference type="EMBL" id="WMW82004.1"/>
    </source>
</evidence>
<dbReference type="EMBL" id="CP133720">
    <property type="protein sequence ID" value="WMW82004.1"/>
    <property type="molecule type" value="Genomic_DNA"/>
</dbReference>
<evidence type="ECO:0000256" key="1">
    <source>
        <dbReference type="SAM" id="SignalP"/>
    </source>
</evidence>
<organism evidence="2 3">
    <name type="scientific">Undibacterium cyanobacteriorum</name>
    <dbReference type="NCBI Taxonomy" id="3073561"/>
    <lineage>
        <taxon>Bacteria</taxon>
        <taxon>Pseudomonadati</taxon>
        <taxon>Pseudomonadota</taxon>
        <taxon>Betaproteobacteria</taxon>
        <taxon>Burkholderiales</taxon>
        <taxon>Oxalobacteraceae</taxon>
        <taxon>Undibacterium</taxon>
    </lineage>
</organism>
<keyword evidence="1" id="KW-0732">Signal</keyword>
<feature type="signal peptide" evidence="1">
    <location>
        <begin position="1"/>
        <end position="37"/>
    </location>
</feature>
<reference evidence="2" key="1">
    <citation type="submission" date="2023-09" db="EMBL/GenBank/DDBJ databases">
        <title>Undibacterium sp. 20NA77.5 isolated from freshwater.</title>
        <authorList>
            <person name="Le V."/>
            <person name="Ko S.-R."/>
            <person name="Ahn C.-Y."/>
            <person name="Oh H.-M."/>
        </authorList>
    </citation>
    <scope>NUCLEOTIDE SEQUENCE</scope>
    <source>
        <strain evidence="2">20NA77.5</strain>
    </source>
</reference>
<keyword evidence="3" id="KW-1185">Reference proteome</keyword>